<name>A0A803PVC0_CANSA</name>
<reference evidence="2" key="1">
    <citation type="submission" date="2018-11" db="EMBL/GenBank/DDBJ databases">
        <authorList>
            <person name="Grassa J C."/>
        </authorList>
    </citation>
    <scope>NUCLEOTIDE SEQUENCE [LARGE SCALE GENOMIC DNA]</scope>
</reference>
<dbReference type="Proteomes" id="UP000596661">
    <property type="component" value="Chromosome 6"/>
</dbReference>
<proteinExistence type="predicted"/>
<reference evidence="2" key="2">
    <citation type="submission" date="2021-03" db="UniProtKB">
        <authorList>
            <consortium name="EnsemblPlants"/>
        </authorList>
    </citation>
    <scope>IDENTIFICATION</scope>
</reference>
<feature type="region of interest" description="Disordered" evidence="1">
    <location>
        <begin position="24"/>
        <end position="75"/>
    </location>
</feature>
<evidence type="ECO:0000256" key="1">
    <source>
        <dbReference type="SAM" id="MobiDB-lite"/>
    </source>
</evidence>
<keyword evidence="3" id="KW-1185">Reference proteome</keyword>
<organism evidence="2 3">
    <name type="scientific">Cannabis sativa</name>
    <name type="common">Hemp</name>
    <name type="synonym">Marijuana</name>
    <dbReference type="NCBI Taxonomy" id="3483"/>
    <lineage>
        <taxon>Eukaryota</taxon>
        <taxon>Viridiplantae</taxon>
        <taxon>Streptophyta</taxon>
        <taxon>Embryophyta</taxon>
        <taxon>Tracheophyta</taxon>
        <taxon>Spermatophyta</taxon>
        <taxon>Magnoliopsida</taxon>
        <taxon>eudicotyledons</taxon>
        <taxon>Gunneridae</taxon>
        <taxon>Pentapetalae</taxon>
        <taxon>rosids</taxon>
        <taxon>fabids</taxon>
        <taxon>Rosales</taxon>
        <taxon>Cannabaceae</taxon>
        <taxon>Cannabis</taxon>
    </lineage>
</organism>
<dbReference type="AlphaFoldDB" id="A0A803PVC0"/>
<protein>
    <submittedName>
        <fullName evidence="2">Uncharacterized protein</fullName>
    </submittedName>
</protein>
<evidence type="ECO:0000313" key="3">
    <source>
        <dbReference type="Proteomes" id="UP000596661"/>
    </source>
</evidence>
<accession>A0A803PVC0</accession>
<feature type="compositionally biased region" description="Polar residues" evidence="1">
    <location>
        <begin position="24"/>
        <end position="37"/>
    </location>
</feature>
<dbReference type="Gramene" id="evm.model.06.1633">
    <property type="protein sequence ID" value="cds.evm.model.06.1633"/>
    <property type="gene ID" value="evm.TU.06.1633"/>
</dbReference>
<evidence type="ECO:0000313" key="2">
    <source>
        <dbReference type="EnsemblPlants" id="cds.evm.model.06.1633"/>
    </source>
</evidence>
<sequence>MMANPNVRVPPTTEGLINLTHTVNLTNPAKPANTTNPVDPAMMMNFNDQPLSPRTDPPATPRTEGHVNTEQPLQSAVRTVPRYYAGEIGLGIGKPTIGKPQVDLGENIKLARLKEVVG</sequence>
<feature type="compositionally biased region" description="Polar residues" evidence="1">
    <location>
        <begin position="66"/>
        <end position="75"/>
    </location>
</feature>
<dbReference type="EMBL" id="UZAU01000616">
    <property type="status" value="NOT_ANNOTATED_CDS"/>
    <property type="molecule type" value="Genomic_DNA"/>
</dbReference>
<dbReference type="EnsemblPlants" id="evm.model.06.1633">
    <property type="protein sequence ID" value="cds.evm.model.06.1633"/>
    <property type="gene ID" value="evm.TU.06.1633"/>
</dbReference>